<organism evidence="1 2">
    <name type="scientific">Rotaria magnacalcarata</name>
    <dbReference type="NCBI Taxonomy" id="392030"/>
    <lineage>
        <taxon>Eukaryota</taxon>
        <taxon>Metazoa</taxon>
        <taxon>Spiralia</taxon>
        <taxon>Gnathifera</taxon>
        <taxon>Rotifera</taxon>
        <taxon>Eurotatoria</taxon>
        <taxon>Bdelloidea</taxon>
        <taxon>Philodinida</taxon>
        <taxon>Philodinidae</taxon>
        <taxon>Rotaria</taxon>
    </lineage>
</organism>
<proteinExistence type="predicted"/>
<protein>
    <submittedName>
        <fullName evidence="1">Uncharacterized protein</fullName>
    </submittedName>
</protein>
<accession>A0A8S3G254</accession>
<dbReference type="Proteomes" id="UP000681967">
    <property type="component" value="Unassembled WGS sequence"/>
</dbReference>
<gene>
    <name evidence="1" type="ORF">BYL167_LOCUS72016</name>
</gene>
<sequence>MVLFVLLGGYSILIGVIPKVTANTL</sequence>
<reference evidence="1" key="1">
    <citation type="submission" date="2021-02" db="EMBL/GenBank/DDBJ databases">
        <authorList>
            <person name="Nowell W R."/>
        </authorList>
    </citation>
    <scope>NUCLEOTIDE SEQUENCE</scope>
</reference>
<feature type="non-terminal residue" evidence="1">
    <location>
        <position position="25"/>
    </location>
</feature>
<name>A0A8S3G254_9BILA</name>
<dbReference type="AlphaFoldDB" id="A0A8S3G254"/>
<evidence type="ECO:0000313" key="2">
    <source>
        <dbReference type="Proteomes" id="UP000681967"/>
    </source>
</evidence>
<feature type="non-terminal residue" evidence="1">
    <location>
        <position position="1"/>
    </location>
</feature>
<evidence type="ECO:0000313" key="1">
    <source>
        <dbReference type="EMBL" id="CAF5149555.1"/>
    </source>
</evidence>
<dbReference type="EMBL" id="CAJOBH010257015">
    <property type="protein sequence ID" value="CAF5149555.1"/>
    <property type="molecule type" value="Genomic_DNA"/>
</dbReference>
<comment type="caution">
    <text evidence="1">The sequence shown here is derived from an EMBL/GenBank/DDBJ whole genome shotgun (WGS) entry which is preliminary data.</text>
</comment>